<dbReference type="AlphaFoldDB" id="A0A402D1M7"/>
<proteinExistence type="predicted"/>
<protein>
    <submittedName>
        <fullName evidence="1">Uncharacterized protein</fullName>
    </submittedName>
</protein>
<name>A0A402D1M7_9BACT</name>
<dbReference type="RefSeq" id="WP_119323442.1">
    <property type="nucleotide sequence ID" value="NZ_AP025739.1"/>
</dbReference>
<dbReference type="PANTHER" id="PTHR36109:SF2">
    <property type="entry name" value="MEMBRANE PROTEIN"/>
    <property type="match status" value="1"/>
</dbReference>
<evidence type="ECO:0000313" key="1">
    <source>
        <dbReference type="EMBL" id="BDI28687.1"/>
    </source>
</evidence>
<organism evidence="1 2">
    <name type="scientific">Capsulimonas corticalis</name>
    <dbReference type="NCBI Taxonomy" id="2219043"/>
    <lineage>
        <taxon>Bacteria</taxon>
        <taxon>Bacillati</taxon>
        <taxon>Armatimonadota</taxon>
        <taxon>Armatimonadia</taxon>
        <taxon>Capsulimonadales</taxon>
        <taxon>Capsulimonadaceae</taxon>
        <taxon>Capsulimonas</taxon>
    </lineage>
</organism>
<dbReference type="EMBL" id="AP025739">
    <property type="protein sequence ID" value="BDI28687.1"/>
    <property type="molecule type" value="Genomic_DNA"/>
</dbReference>
<reference evidence="1 2" key="1">
    <citation type="journal article" date="2019" name="Int. J. Syst. Evol. Microbiol.">
        <title>Capsulimonas corticalis gen. nov., sp. nov., an aerobic capsulated bacterium, of a novel bacterial order, Capsulimonadales ord. nov., of the class Armatimonadia of the phylum Armatimonadetes.</title>
        <authorList>
            <person name="Li J."/>
            <person name="Kudo C."/>
            <person name="Tonouchi A."/>
        </authorList>
    </citation>
    <scope>NUCLEOTIDE SEQUENCE [LARGE SCALE GENOMIC DNA]</scope>
    <source>
        <strain evidence="1 2">AX-7</strain>
    </source>
</reference>
<accession>A0A402D1M7</accession>
<dbReference type="PANTHER" id="PTHR36109">
    <property type="entry name" value="MEMBRANE PROTEIN-RELATED"/>
    <property type="match status" value="1"/>
</dbReference>
<dbReference type="InterPro" id="IPR025889">
    <property type="entry name" value="GSP17M-like_dom"/>
</dbReference>
<dbReference type="Pfam" id="PF11181">
    <property type="entry name" value="YflT"/>
    <property type="match status" value="1"/>
</dbReference>
<dbReference type="InterPro" id="IPR052948">
    <property type="entry name" value="Low_temp-induced_all0457"/>
</dbReference>
<keyword evidence="2" id="KW-1185">Reference proteome</keyword>
<dbReference type="Proteomes" id="UP000287394">
    <property type="component" value="Chromosome"/>
</dbReference>
<gene>
    <name evidence="1" type="ORF">CCAX7_007380</name>
</gene>
<evidence type="ECO:0000313" key="2">
    <source>
        <dbReference type="Proteomes" id="UP000287394"/>
    </source>
</evidence>
<dbReference type="OrthoDB" id="7204249at2"/>
<dbReference type="KEGG" id="ccot:CCAX7_007380"/>
<sequence>MAKTVVGLFEDSARAQAAVQELIQAGFPRGDIGVIANGDEDGAYDETTAGGVHHTTGEEATRGAETGAVIGGVAGLLVGLGAFAIPGIGPIVAAGPIAAAIAGIGVGAVAGGLMGALIHVGVPEDEARYYAEGVRRGGTLVTVKADSDSADRAASIFQTHRALDIGNSVGASSGVV</sequence>